<protein>
    <submittedName>
        <fullName evidence="2">Uncharacterized protein</fullName>
    </submittedName>
</protein>
<evidence type="ECO:0000313" key="5">
    <source>
        <dbReference type="Proteomes" id="UP001056386"/>
    </source>
</evidence>
<dbReference type="EMBL" id="CP065600">
    <property type="protein sequence ID" value="QPQ89844.1"/>
    <property type="molecule type" value="Genomic_DNA"/>
</dbReference>
<dbReference type="EMBL" id="CP099583">
    <property type="protein sequence ID" value="USS42023.1"/>
    <property type="molecule type" value="Genomic_DNA"/>
</dbReference>
<reference evidence="3" key="2">
    <citation type="submission" date="2022-06" db="EMBL/GenBank/DDBJ databases">
        <title>Draft genome sequence of Burkholderia glumae strain GR20004 isolated from rice panicle showing bacterial panicle blight.</title>
        <authorList>
            <person name="Choi S.Y."/>
            <person name="Lee Y.H."/>
        </authorList>
    </citation>
    <scope>NUCLEOTIDE SEQUENCE</scope>
    <source>
        <strain evidence="3">GR20004</strain>
    </source>
</reference>
<dbReference type="GeneID" id="45699181"/>
<dbReference type="Proteomes" id="UP001056386">
    <property type="component" value="Chromosome 2"/>
</dbReference>
<dbReference type="RefSeq" id="WP_017423398.1">
    <property type="nucleotide sequence ID" value="NZ_CP021075.1"/>
</dbReference>
<evidence type="ECO:0000313" key="3">
    <source>
        <dbReference type="EMBL" id="USS42023.1"/>
    </source>
</evidence>
<evidence type="ECO:0000256" key="1">
    <source>
        <dbReference type="SAM" id="MobiDB-lite"/>
    </source>
</evidence>
<evidence type="ECO:0000313" key="4">
    <source>
        <dbReference type="Proteomes" id="UP000594892"/>
    </source>
</evidence>
<reference evidence="2 4" key="1">
    <citation type="submission" date="2020-12" db="EMBL/GenBank/DDBJ databases">
        <title>FDA dAtabase for Regulatory Grade micrObial Sequences (FDA-ARGOS): Supporting development and validation of Infectious Disease Dx tests.</title>
        <authorList>
            <person name="Minogue T."/>
            <person name="Wolcott M."/>
            <person name="Wasieloski L."/>
            <person name="Aguilar W."/>
            <person name="Moore D."/>
            <person name="Jaissle J."/>
            <person name="Tallon L."/>
            <person name="Sadzewicz L."/>
            <person name="Zhao X."/>
            <person name="Boylan J."/>
            <person name="Ott S."/>
            <person name="Bowen H."/>
            <person name="Vavikolanu K."/>
            <person name="Mehta A."/>
            <person name="Aluvathingal J."/>
            <person name="Nadendla S."/>
            <person name="Yan Y."/>
            <person name="Sichtig H."/>
        </authorList>
    </citation>
    <scope>NUCLEOTIDE SEQUENCE [LARGE SCALE GENOMIC DNA]</scope>
    <source>
        <strain evidence="2 4">FDAARGOS_949</strain>
    </source>
</reference>
<organism evidence="2 4">
    <name type="scientific">Burkholderia glumae</name>
    <name type="common">Pseudomonas glumae</name>
    <dbReference type="NCBI Taxonomy" id="337"/>
    <lineage>
        <taxon>Bacteria</taxon>
        <taxon>Pseudomonadati</taxon>
        <taxon>Pseudomonadota</taxon>
        <taxon>Betaproteobacteria</taxon>
        <taxon>Burkholderiales</taxon>
        <taxon>Burkholderiaceae</taxon>
        <taxon>Burkholderia</taxon>
    </lineage>
</organism>
<evidence type="ECO:0000313" key="2">
    <source>
        <dbReference type="EMBL" id="QPQ89844.1"/>
    </source>
</evidence>
<keyword evidence="5" id="KW-1185">Reference proteome</keyword>
<dbReference type="AlphaFoldDB" id="A0AAQ0BQ02"/>
<sequence length="47" mass="4614">MAVIGYDDTRRKPGDSLPAGATASVPAVAKSAGATAATLDTARPASR</sequence>
<dbReference type="Proteomes" id="UP000594892">
    <property type="component" value="Chromosome 1"/>
</dbReference>
<proteinExistence type="predicted"/>
<gene>
    <name evidence="2" type="ORF">I6H06_09525</name>
    <name evidence="3" type="ORF">NFI99_07160</name>
</gene>
<feature type="region of interest" description="Disordered" evidence="1">
    <location>
        <begin position="1"/>
        <end position="27"/>
    </location>
</feature>
<accession>A0AAQ0BQ02</accession>
<name>A0AAQ0BQ02_BURGL</name>